<dbReference type="AlphaFoldDB" id="A0A024URB7"/>
<sequence>MLDDDTDSFGPMKLTFDSTPPRKPKSSQPPGLLSHFKAKKTPTGGSAQKALSFKPPSFPQEENQDETDRLPPSTFASSVATSTQNNQTPSLHFKSRLHLEHDTTPAKPASSATVPSSHFKKPKTPPALPADTYHRSIDVPSIQSPQASTVQEVAKSHFKSKPQKDVTATHSELSNLTQQRDLLASIEQPPPTIYNPPNNVLRKSPTIPIPDDEPAAATTVAACAAIPSASPSSLNTPTVSRNMNQDTPTFPRHLQESLRQHLDEAIYTSKFSLAGARVVFADIPSHLPLAPQKAIYWLAKANVEEQHKAWTTAADTYKEALLALAVPLERLIVEAAFMEFQSRLQMTQQPPMNIVVPNQN</sequence>
<proteinExistence type="predicted"/>
<feature type="region of interest" description="Disordered" evidence="1">
    <location>
        <begin position="1"/>
        <end position="133"/>
    </location>
</feature>
<name>A0A024URB7_9STRA</name>
<evidence type="ECO:0000256" key="1">
    <source>
        <dbReference type="SAM" id="MobiDB-lite"/>
    </source>
</evidence>
<dbReference type="RefSeq" id="XP_008864261.1">
    <property type="nucleotide sequence ID" value="XM_008866039.1"/>
</dbReference>
<feature type="compositionally biased region" description="Polar residues" evidence="1">
    <location>
        <begin position="74"/>
        <end position="90"/>
    </location>
</feature>
<evidence type="ECO:0000313" key="2">
    <source>
        <dbReference type="EMBL" id="ETW08168.1"/>
    </source>
</evidence>
<gene>
    <name evidence="2" type="ORF">H310_02505</name>
</gene>
<protein>
    <submittedName>
        <fullName evidence="2">Uncharacterized protein</fullName>
    </submittedName>
</protein>
<dbReference type="EMBL" id="KI913954">
    <property type="protein sequence ID" value="ETW08168.1"/>
    <property type="molecule type" value="Genomic_DNA"/>
</dbReference>
<dbReference type="VEuPathDB" id="FungiDB:H310_02505"/>
<dbReference type="GeneID" id="20079555"/>
<accession>A0A024URB7</accession>
<reference evidence="2" key="1">
    <citation type="submission" date="2013-12" db="EMBL/GenBank/DDBJ databases">
        <title>The Genome Sequence of Aphanomyces invadans NJM9701.</title>
        <authorList>
            <consortium name="The Broad Institute Genomics Platform"/>
            <person name="Russ C."/>
            <person name="Tyler B."/>
            <person name="van West P."/>
            <person name="Dieguez-Uribeondo J."/>
            <person name="Young S.K."/>
            <person name="Zeng Q."/>
            <person name="Gargeya S."/>
            <person name="Fitzgerald M."/>
            <person name="Abouelleil A."/>
            <person name="Alvarado L."/>
            <person name="Chapman S.B."/>
            <person name="Gainer-Dewar J."/>
            <person name="Goldberg J."/>
            <person name="Griggs A."/>
            <person name="Gujja S."/>
            <person name="Hansen M."/>
            <person name="Howarth C."/>
            <person name="Imamovic A."/>
            <person name="Ireland A."/>
            <person name="Larimer J."/>
            <person name="McCowan C."/>
            <person name="Murphy C."/>
            <person name="Pearson M."/>
            <person name="Poon T.W."/>
            <person name="Priest M."/>
            <person name="Roberts A."/>
            <person name="Saif S."/>
            <person name="Shea T."/>
            <person name="Sykes S."/>
            <person name="Wortman J."/>
            <person name="Nusbaum C."/>
            <person name="Birren B."/>
        </authorList>
    </citation>
    <scope>NUCLEOTIDE SEQUENCE [LARGE SCALE GENOMIC DNA]</scope>
    <source>
        <strain evidence="2">NJM9701</strain>
    </source>
</reference>
<organism evidence="2">
    <name type="scientific">Aphanomyces invadans</name>
    <dbReference type="NCBI Taxonomy" id="157072"/>
    <lineage>
        <taxon>Eukaryota</taxon>
        <taxon>Sar</taxon>
        <taxon>Stramenopiles</taxon>
        <taxon>Oomycota</taxon>
        <taxon>Saprolegniomycetes</taxon>
        <taxon>Saprolegniales</taxon>
        <taxon>Verrucalvaceae</taxon>
        <taxon>Aphanomyces</taxon>
    </lineage>
</organism>
<dbReference type="OrthoDB" id="79805at2759"/>